<keyword evidence="2" id="KW-1185">Reference proteome</keyword>
<dbReference type="Proteomes" id="UP000789396">
    <property type="component" value="Unassembled WGS sequence"/>
</dbReference>
<comment type="caution">
    <text evidence="1">The sequence shown here is derived from an EMBL/GenBank/DDBJ whole genome shotgun (WGS) entry which is preliminary data.</text>
</comment>
<protein>
    <submittedName>
        <fullName evidence="1">18475_t:CDS:1</fullName>
    </submittedName>
</protein>
<dbReference type="OrthoDB" id="2395414at2759"/>
<dbReference type="EMBL" id="CAJVPZ010039718">
    <property type="protein sequence ID" value="CAG8758042.1"/>
    <property type="molecule type" value="Genomic_DNA"/>
</dbReference>
<accession>A0A9N9NSX7</accession>
<gene>
    <name evidence="1" type="ORF">RFULGI_LOCUS14094</name>
</gene>
<evidence type="ECO:0000313" key="2">
    <source>
        <dbReference type="Proteomes" id="UP000789396"/>
    </source>
</evidence>
<reference evidence="1" key="1">
    <citation type="submission" date="2021-06" db="EMBL/GenBank/DDBJ databases">
        <authorList>
            <person name="Kallberg Y."/>
            <person name="Tangrot J."/>
            <person name="Rosling A."/>
        </authorList>
    </citation>
    <scope>NUCLEOTIDE SEQUENCE</scope>
    <source>
        <strain evidence="1">IN212</strain>
    </source>
</reference>
<name>A0A9N9NSX7_9GLOM</name>
<proteinExistence type="predicted"/>
<feature type="non-terminal residue" evidence="1">
    <location>
        <position position="1"/>
    </location>
</feature>
<sequence>HYVKDLLQYPKYAIEIEPIDDTFASSSVKNQVQNTKSLSQNTSDAMNISSEISSNQINIRYMFDADFILIKKHANESTITDKSFKFHILKDLIKELFTKHRTSQTSVVKKENANNFVNLYNNITTAEAQNEITNQEVIICYYHFGKALDNKYDYYKKSNP</sequence>
<organism evidence="1 2">
    <name type="scientific">Racocetra fulgida</name>
    <dbReference type="NCBI Taxonomy" id="60492"/>
    <lineage>
        <taxon>Eukaryota</taxon>
        <taxon>Fungi</taxon>
        <taxon>Fungi incertae sedis</taxon>
        <taxon>Mucoromycota</taxon>
        <taxon>Glomeromycotina</taxon>
        <taxon>Glomeromycetes</taxon>
        <taxon>Diversisporales</taxon>
        <taxon>Gigasporaceae</taxon>
        <taxon>Racocetra</taxon>
    </lineage>
</organism>
<dbReference type="AlphaFoldDB" id="A0A9N9NSX7"/>
<feature type="non-terminal residue" evidence="1">
    <location>
        <position position="160"/>
    </location>
</feature>
<evidence type="ECO:0000313" key="1">
    <source>
        <dbReference type="EMBL" id="CAG8758042.1"/>
    </source>
</evidence>